<dbReference type="AlphaFoldDB" id="A0A8C5J089"/>
<dbReference type="GO" id="GO:0030488">
    <property type="term" value="P:tRNA methylation"/>
    <property type="evidence" value="ECO:0007669"/>
    <property type="project" value="TreeGrafter"/>
</dbReference>
<protein>
    <submittedName>
        <fullName evidence="4">Leucine carboxyl methyltransferase 2</fullName>
    </submittedName>
</protein>
<organism evidence="4 5">
    <name type="scientific">Junco hyemalis</name>
    <name type="common">Dark-eyed junco</name>
    <dbReference type="NCBI Taxonomy" id="40217"/>
    <lineage>
        <taxon>Eukaryota</taxon>
        <taxon>Metazoa</taxon>
        <taxon>Chordata</taxon>
        <taxon>Craniata</taxon>
        <taxon>Vertebrata</taxon>
        <taxon>Euteleostomi</taxon>
        <taxon>Archelosauria</taxon>
        <taxon>Archosauria</taxon>
        <taxon>Dinosauria</taxon>
        <taxon>Saurischia</taxon>
        <taxon>Theropoda</taxon>
        <taxon>Coelurosauria</taxon>
        <taxon>Aves</taxon>
        <taxon>Neognathae</taxon>
        <taxon>Neoaves</taxon>
        <taxon>Telluraves</taxon>
        <taxon>Australaves</taxon>
        <taxon>Passeriformes</taxon>
        <taxon>Passerellidae</taxon>
        <taxon>Junco</taxon>
    </lineage>
</organism>
<dbReference type="PANTHER" id="PTHR46529:SF1">
    <property type="entry name" value="TRNA WYBUTOSINE-SYNTHESIZING PROTEIN 4"/>
    <property type="match status" value="1"/>
</dbReference>
<dbReference type="InterPro" id="IPR015915">
    <property type="entry name" value="Kelch-typ_b-propeller"/>
</dbReference>
<dbReference type="UniPathway" id="UPA00375"/>
<proteinExistence type="inferred from homology"/>
<reference evidence="4" key="2">
    <citation type="submission" date="2025-09" db="UniProtKB">
        <authorList>
            <consortium name="Ensembl"/>
        </authorList>
    </citation>
    <scope>IDENTIFICATION</scope>
</reference>
<sequence length="431" mass="47483">VQPQDPFGHIMQQHFRQLSTALRSLGWTECSVMDMNEFFTCCIPEDEQQRVQTLEPFDEYEEWHLKCSHYFVLAASKGMEPSWTPLSPSGTGTHQAVFTLFFYLMRYGHHSVLVKPNVIVTTGGFGEEHGQHCRVRNVHLLSRHAGHWEAVSHCSSAQGNWAGRGRLYHTVSRLSDTLALVVGGRTSPSSTGLGMLWLKFPKTCGASGPGDVSVELASLQPDAEAAALRWRHSTTEITFKGEQYLFVYGGRSALQPVLRDWHFLHAPELSCAIPVDGPVPESRHSHSACSWEGGVLIAGGLGAAEQPLGSVFLLRELEHGFKWQTIETHPPLVPRYSHTAHVHEGKLLLVGGVWFHASSVPGVTVIDLMTGLCLNYVINVWPLMLHNHSSVFLPDEKELLVIGGGGNCFSFGTHLNPEPVLLSLGSILASH</sequence>
<evidence type="ECO:0000256" key="2">
    <source>
        <dbReference type="ARBA" id="ARBA00010703"/>
    </source>
</evidence>
<dbReference type="Proteomes" id="UP000694408">
    <property type="component" value="Unplaced"/>
</dbReference>
<dbReference type="InterPro" id="IPR011043">
    <property type="entry name" value="Gal_Oxase/kelch_b-propeller"/>
</dbReference>
<evidence type="ECO:0000313" key="4">
    <source>
        <dbReference type="Ensembl" id="ENSJHYP00000011977.1"/>
    </source>
</evidence>
<evidence type="ECO:0000313" key="5">
    <source>
        <dbReference type="Proteomes" id="UP000694408"/>
    </source>
</evidence>
<comment type="pathway">
    <text evidence="1">tRNA modification; wybutosine-tRNA(Phe) biosynthesis.</text>
</comment>
<accession>A0A8C5J089</accession>
<dbReference type="Gene3D" id="2.120.10.80">
    <property type="entry name" value="Kelch-type beta propeller"/>
    <property type="match status" value="1"/>
</dbReference>
<evidence type="ECO:0000256" key="3">
    <source>
        <dbReference type="ARBA" id="ARBA00022691"/>
    </source>
</evidence>
<name>A0A8C5J089_JUNHY</name>
<dbReference type="SUPFAM" id="SSF53335">
    <property type="entry name" value="S-adenosyl-L-methionine-dependent methyltransferases"/>
    <property type="match status" value="1"/>
</dbReference>
<comment type="similarity">
    <text evidence="2">Belongs to the methyltransferase superfamily. LCMT family.</text>
</comment>
<keyword evidence="5" id="KW-1185">Reference proteome</keyword>
<dbReference type="Gene3D" id="3.40.50.150">
    <property type="entry name" value="Vaccinia Virus protein VP39"/>
    <property type="match status" value="1"/>
</dbReference>
<dbReference type="GO" id="GO:0031591">
    <property type="term" value="P:wybutosine biosynthetic process"/>
    <property type="evidence" value="ECO:0007669"/>
    <property type="project" value="TreeGrafter"/>
</dbReference>
<dbReference type="Ensembl" id="ENSJHYT00000014491.1">
    <property type="protein sequence ID" value="ENSJHYP00000011977.1"/>
    <property type="gene ID" value="ENSJHYG00000009283.1"/>
</dbReference>
<dbReference type="GO" id="GO:0008175">
    <property type="term" value="F:tRNA methyltransferase activity"/>
    <property type="evidence" value="ECO:0007669"/>
    <property type="project" value="TreeGrafter"/>
</dbReference>
<evidence type="ECO:0000256" key="1">
    <source>
        <dbReference type="ARBA" id="ARBA00004797"/>
    </source>
</evidence>
<dbReference type="SUPFAM" id="SSF50965">
    <property type="entry name" value="Galactose oxidase, central domain"/>
    <property type="match status" value="1"/>
</dbReference>
<dbReference type="PANTHER" id="PTHR46529">
    <property type="entry name" value="TRNA WYBUTOSINE-SYNTHESIZING PROTEIN 4"/>
    <property type="match status" value="1"/>
</dbReference>
<reference evidence="4" key="1">
    <citation type="submission" date="2025-08" db="UniProtKB">
        <authorList>
            <consortium name="Ensembl"/>
        </authorList>
    </citation>
    <scope>IDENTIFICATION</scope>
</reference>
<dbReference type="InterPro" id="IPR029063">
    <property type="entry name" value="SAM-dependent_MTases_sf"/>
</dbReference>
<keyword evidence="3" id="KW-0949">S-adenosyl-L-methionine</keyword>